<comment type="caution">
    <text evidence="3">The sequence shown here is derived from an EMBL/GenBank/DDBJ whole genome shotgun (WGS) entry which is preliminary data.</text>
</comment>
<evidence type="ECO:0000259" key="2">
    <source>
        <dbReference type="PROSITE" id="PS50017"/>
    </source>
</evidence>
<evidence type="ECO:0000256" key="1">
    <source>
        <dbReference type="SAM" id="MobiDB-lite"/>
    </source>
</evidence>
<reference evidence="3" key="1">
    <citation type="journal article" date="2021" name="Genome Biol. Evol.">
        <title>A High-Quality Reference Genome for a Parasitic Bivalve with Doubly Uniparental Inheritance (Bivalvia: Unionida).</title>
        <authorList>
            <person name="Smith C.H."/>
        </authorList>
    </citation>
    <scope>NUCLEOTIDE SEQUENCE</scope>
    <source>
        <strain evidence="3">CHS0354</strain>
    </source>
</reference>
<evidence type="ECO:0000313" key="4">
    <source>
        <dbReference type="Proteomes" id="UP001195483"/>
    </source>
</evidence>
<proteinExistence type="predicted"/>
<dbReference type="GO" id="GO:0007165">
    <property type="term" value="P:signal transduction"/>
    <property type="evidence" value="ECO:0007669"/>
    <property type="project" value="InterPro"/>
</dbReference>
<protein>
    <recommendedName>
        <fullName evidence="2">Death domain-containing protein</fullName>
    </recommendedName>
</protein>
<dbReference type="AlphaFoldDB" id="A0AAE0VQG2"/>
<name>A0AAE0VQG2_9BIVA</name>
<feature type="compositionally biased region" description="Low complexity" evidence="1">
    <location>
        <begin position="223"/>
        <end position="238"/>
    </location>
</feature>
<feature type="domain" description="Death" evidence="2">
    <location>
        <begin position="324"/>
        <end position="390"/>
    </location>
</feature>
<dbReference type="Gene3D" id="1.10.533.10">
    <property type="entry name" value="Death Domain, Fas"/>
    <property type="match status" value="1"/>
</dbReference>
<dbReference type="InterPro" id="IPR011029">
    <property type="entry name" value="DEATH-like_dom_sf"/>
</dbReference>
<feature type="region of interest" description="Disordered" evidence="1">
    <location>
        <begin position="1"/>
        <end position="52"/>
    </location>
</feature>
<dbReference type="CDD" id="cd01670">
    <property type="entry name" value="Death"/>
    <property type="match status" value="1"/>
</dbReference>
<feature type="compositionally biased region" description="Basic and acidic residues" evidence="1">
    <location>
        <begin position="1"/>
        <end position="11"/>
    </location>
</feature>
<reference evidence="3" key="2">
    <citation type="journal article" date="2021" name="Genome Biol. Evol.">
        <title>Developing a high-quality reference genome for a parasitic bivalve with doubly uniparental inheritance (Bivalvia: Unionida).</title>
        <authorList>
            <person name="Smith C.H."/>
        </authorList>
    </citation>
    <scope>NUCLEOTIDE SEQUENCE</scope>
    <source>
        <strain evidence="3">CHS0354</strain>
        <tissue evidence="3">Mantle</tissue>
    </source>
</reference>
<dbReference type="Pfam" id="PF00531">
    <property type="entry name" value="Death"/>
    <property type="match status" value="1"/>
</dbReference>
<accession>A0AAE0VQG2</accession>
<gene>
    <name evidence="3" type="ORF">CHS0354_006286</name>
</gene>
<dbReference type="PROSITE" id="PS50017">
    <property type="entry name" value="DEATH_DOMAIN"/>
    <property type="match status" value="1"/>
</dbReference>
<sequence>MENTYTRHESGGDLDEESQSQSDQDSSSEEYNTAPSSPKHISRMPDFHFSSEMDPSELAGHLADKALVSASQYCSKQWQLESQVHTSSGCSLTDPKIVHQPRISTRETCCNFLPGQLGEQARRFLHNIKYAPSFGLELQKEISEAGFVISESKRFISCQYCGFAVISDFFLNTGCNFWAMHYEHCCHLLVYQVDQERQRRSADDQGDIIRATTRFLTEYRSSQSISSMSRGQHSGSFSGRSEGAFSPAPTFHDSETPEMCIPIIQNNTVGGMAGTRLGTNFHNASGRQTAYNMSSRLGPESGEDDSVLSREMQMKYPTDCDLGILSRDIGTDYTQLGLRLGLRYHRIKEIEEENRQVSSRWLAILIEWRDTQRGQATLGNLEKVFQTLKLNTENFHNLR</sequence>
<feature type="region of interest" description="Disordered" evidence="1">
    <location>
        <begin position="223"/>
        <end position="253"/>
    </location>
</feature>
<dbReference type="Proteomes" id="UP001195483">
    <property type="component" value="Unassembled WGS sequence"/>
</dbReference>
<evidence type="ECO:0000313" key="3">
    <source>
        <dbReference type="EMBL" id="KAK3585240.1"/>
    </source>
</evidence>
<reference evidence="3" key="3">
    <citation type="submission" date="2023-05" db="EMBL/GenBank/DDBJ databases">
        <authorList>
            <person name="Smith C.H."/>
        </authorList>
    </citation>
    <scope>NUCLEOTIDE SEQUENCE</scope>
    <source>
        <strain evidence="3">CHS0354</strain>
        <tissue evidence="3">Mantle</tissue>
    </source>
</reference>
<organism evidence="3 4">
    <name type="scientific">Potamilus streckersoni</name>
    <dbReference type="NCBI Taxonomy" id="2493646"/>
    <lineage>
        <taxon>Eukaryota</taxon>
        <taxon>Metazoa</taxon>
        <taxon>Spiralia</taxon>
        <taxon>Lophotrochozoa</taxon>
        <taxon>Mollusca</taxon>
        <taxon>Bivalvia</taxon>
        <taxon>Autobranchia</taxon>
        <taxon>Heteroconchia</taxon>
        <taxon>Palaeoheterodonta</taxon>
        <taxon>Unionida</taxon>
        <taxon>Unionoidea</taxon>
        <taxon>Unionidae</taxon>
        <taxon>Ambleminae</taxon>
        <taxon>Lampsilini</taxon>
        <taxon>Potamilus</taxon>
    </lineage>
</organism>
<dbReference type="SUPFAM" id="SSF47986">
    <property type="entry name" value="DEATH domain"/>
    <property type="match status" value="1"/>
</dbReference>
<keyword evidence="4" id="KW-1185">Reference proteome</keyword>
<dbReference type="EMBL" id="JAEAOA010000438">
    <property type="protein sequence ID" value="KAK3585240.1"/>
    <property type="molecule type" value="Genomic_DNA"/>
</dbReference>
<dbReference type="InterPro" id="IPR000488">
    <property type="entry name" value="Death_dom"/>
</dbReference>